<dbReference type="OrthoDB" id="2614495at2759"/>
<dbReference type="Proteomes" id="UP000053989">
    <property type="component" value="Unassembled WGS sequence"/>
</dbReference>
<reference evidence="2" key="2">
    <citation type="submission" date="2015-01" db="EMBL/GenBank/DDBJ databases">
        <title>Evolutionary Origins and Diversification of the Mycorrhizal Mutualists.</title>
        <authorList>
            <consortium name="DOE Joint Genome Institute"/>
            <consortium name="Mycorrhizal Genomics Consortium"/>
            <person name="Kohler A."/>
            <person name="Kuo A."/>
            <person name="Nagy L.G."/>
            <person name="Floudas D."/>
            <person name="Copeland A."/>
            <person name="Barry K.W."/>
            <person name="Cichocki N."/>
            <person name="Veneault-Fourrey C."/>
            <person name="LaButti K."/>
            <person name="Lindquist E.A."/>
            <person name="Lipzen A."/>
            <person name="Lundell T."/>
            <person name="Morin E."/>
            <person name="Murat C."/>
            <person name="Riley R."/>
            <person name="Ohm R."/>
            <person name="Sun H."/>
            <person name="Tunlid A."/>
            <person name="Henrissat B."/>
            <person name="Grigoriev I.V."/>
            <person name="Hibbett D.S."/>
            <person name="Martin F."/>
        </authorList>
    </citation>
    <scope>NUCLEOTIDE SEQUENCE [LARGE SCALE GENOMIC DNA]</scope>
    <source>
        <strain evidence="2">Foug A</strain>
    </source>
</reference>
<gene>
    <name evidence="1" type="ORF">SCLCIDRAFT_49296</name>
</gene>
<proteinExistence type="predicted"/>
<keyword evidence="2" id="KW-1185">Reference proteome</keyword>
<dbReference type="AlphaFoldDB" id="A0A0C2ZRE9"/>
<dbReference type="InParanoid" id="A0A0C2ZRE9"/>
<evidence type="ECO:0000313" key="1">
    <source>
        <dbReference type="EMBL" id="KIM64093.1"/>
    </source>
</evidence>
<dbReference type="EMBL" id="KN822030">
    <property type="protein sequence ID" value="KIM64093.1"/>
    <property type="molecule type" value="Genomic_DNA"/>
</dbReference>
<accession>A0A0C2ZRE9</accession>
<reference evidence="1 2" key="1">
    <citation type="submission" date="2014-04" db="EMBL/GenBank/DDBJ databases">
        <authorList>
            <consortium name="DOE Joint Genome Institute"/>
            <person name="Kuo A."/>
            <person name="Kohler A."/>
            <person name="Nagy L.G."/>
            <person name="Floudas D."/>
            <person name="Copeland A."/>
            <person name="Barry K.W."/>
            <person name="Cichocki N."/>
            <person name="Veneault-Fourrey C."/>
            <person name="LaButti K."/>
            <person name="Lindquist E.A."/>
            <person name="Lipzen A."/>
            <person name="Lundell T."/>
            <person name="Morin E."/>
            <person name="Murat C."/>
            <person name="Sun H."/>
            <person name="Tunlid A."/>
            <person name="Henrissat B."/>
            <person name="Grigoriev I.V."/>
            <person name="Hibbett D.S."/>
            <person name="Martin F."/>
            <person name="Nordberg H.P."/>
            <person name="Cantor M.N."/>
            <person name="Hua S.X."/>
        </authorList>
    </citation>
    <scope>NUCLEOTIDE SEQUENCE [LARGE SCALE GENOMIC DNA]</scope>
    <source>
        <strain evidence="1 2">Foug A</strain>
    </source>
</reference>
<feature type="non-terminal residue" evidence="1">
    <location>
        <position position="111"/>
    </location>
</feature>
<dbReference type="Pfam" id="PF14223">
    <property type="entry name" value="Retrotran_gag_2"/>
    <property type="match status" value="1"/>
</dbReference>
<dbReference type="HOGENOM" id="CLU_078575_3_1_1"/>
<organism evidence="1 2">
    <name type="scientific">Scleroderma citrinum Foug A</name>
    <dbReference type="NCBI Taxonomy" id="1036808"/>
    <lineage>
        <taxon>Eukaryota</taxon>
        <taxon>Fungi</taxon>
        <taxon>Dikarya</taxon>
        <taxon>Basidiomycota</taxon>
        <taxon>Agaricomycotina</taxon>
        <taxon>Agaricomycetes</taxon>
        <taxon>Agaricomycetidae</taxon>
        <taxon>Boletales</taxon>
        <taxon>Sclerodermatineae</taxon>
        <taxon>Sclerodermataceae</taxon>
        <taxon>Scleroderma</taxon>
    </lineage>
</organism>
<feature type="non-terminal residue" evidence="1">
    <location>
        <position position="1"/>
    </location>
</feature>
<evidence type="ECO:0000313" key="2">
    <source>
        <dbReference type="Proteomes" id="UP000053989"/>
    </source>
</evidence>
<name>A0A0C2ZRE9_9AGAM</name>
<sequence>IKVPMLKVDGSNWIIYKSRIELAVEAQGLPGYLTGTKVLPPHPGAGKALPDWSRENAKVKQIIAASTPDTLHLKYHTLNSAHSLWEALASEFEQHSAVVAIELRRKLQGLR</sequence>
<protein>
    <submittedName>
        <fullName evidence="1">Uncharacterized protein</fullName>
    </submittedName>
</protein>